<dbReference type="SUPFAM" id="SSF56747">
    <property type="entry name" value="Prim-pol domain"/>
    <property type="match status" value="1"/>
</dbReference>
<gene>
    <name evidence="2" type="ORF">P73_1430</name>
</gene>
<dbReference type="EMBL" id="CP004393">
    <property type="protein sequence ID" value="AJE46145.1"/>
    <property type="molecule type" value="Genomic_DNA"/>
</dbReference>
<organism evidence="2 3">
    <name type="scientific">Celeribacter indicus</name>
    <dbReference type="NCBI Taxonomy" id="1208324"/>
    <lineage>
        <taxon>Bacteria</taxon>
        <taxon>Pseudomonadati</taxon>
        <taxon>Pseudomonadota</taxon>
        <taxon>Alphaproteobacteria</taxon>
        <taxon>Rhodobacterales</taxon>
        <taxon>Roseobacteraceae</taxon>
        <taxon>Celeribacter</taxon>
    </lineage>
</organism>
<evidence type="ECO:0000313" key="2">
    <source>
        <dbReference type="EMBL" id="AJE46145.1"/>
    </source>
</evidence>
<dbReference type="HOGENOM" id="CLU_337962_0_0_5"/>
<dbReference type="RefSeq" id="WP_043869083.1">
    <property type="nucleotide sequence ID" value="NZ_CP004393.1"/>
</dbReference>
<feature type="domain" description="DNA primase/polymerase bifunctional N-terminal" evidence="1">
    <location>
        <begin position="4"/>
        <end position="174"/>
    </location>
</feature>
<accession>A0A0B5DYA0</accession>
<dbReference type="STRING" id="1208324.P73_1430"/>
<evidence type="ECO:0000313" key="3">
    <source>
        <dbReference type="Proteomes" id="UP000031521"/>
    </source>
</evidence>
<sequence>MSAAQSYLARGLSPIRLGPKSKKPLGKHDANAITADNAARLIDHGGYNLGLRLGPDHGGLVDFDLDWPEARRLGGLLLDRFARFGREGARGSHYLLRGSDAVASKKFDMPELKGVEGLPDEHAVCVLEVRASGHTMAPPSIHPSGEAVTWERDSALLEDTAKGIYQRAGLLAFLSVVARFYPAQGSRDDFCMALAGALLAAGLSPDEADRCVVRVAEVAGDEEAGKRRKAGQTAAKVEADEAATGIPRVVEMLGLPEAVGKRFRLWLGIAPREDGRTRVVLSENRLHETQDAAEAAMLSAGLPIYQQMGRLVRAVRLDEPEGEDGGAIVRQEGALVVRDVQPHSLRDLMTRVANFVKVVETKEGTEDKPVGPPVSMALAYIQRVREGGGRLPVLRGIVECPTLRPDGTILSEDGYDRATGLILDTGGATFDPVPGEPTRADAMSALDKLKWVLAGFPFVDDASRSVALSAMLTAVCRRSLRTAPMHGFTAPTRGTGKSLLTDSVAMMAMGRPATVLNQTSDGDGEEERKRLMSILMQGDPVVVIDNIDRPMSGARMCSILTQETWQDRLLGGNDQGHVSTRTLWLANGNNLEFREDMSRRAILCTMDAGMENPEERPFDVDLKVEVPRRRGALVPAALTVLRAFVVAGRPGLDRLTPFGSFEDWSDLVRGALVWCGEADPCDTRAEVAAVDSVREELSSLIEAWEDLIGVGVVVTAGELVRRAGEEAATRPGGDGLMLALDAACPRGASPKTVGWYLKKVKGRVIRGRRIVAVGREDNMLAYRLEVVGG</sequence>
<reference evidence="2 3" key="1">
    <citation type="journal article" date="2014" name="Int. J. Syst. Evol. Microbiol.">
        <title>Celeribacter indicus sp. nov., a polycyclic aromatic hydrocarbon-degrading bacterium from deep-sea sediment and reclassification of Huaishuia halophila as Celeribacter halophilus comb. nov.</title>
        <authorList>
            <person name="Lai Q."/>
            <person name="Cao J."/>
            <person name="Yuan J."/>
            <person name="Li F."/>
            <person name="Shao Z."/>
        </authorList>
    </citation>
    <scope>NUCLEOTIDE SEQUENCE [LARGE SCALE GENOMIC DNA]</scope>
    <source>
        <strain evidence="2">P73</strain>
    </source>
</reference>
<evidence type="ECO:0000259" key="1">
    <source>
        <dbReference type="SMART" id="SM00943"/>
    </source>
</evidence>
<dbReference type="AlphaFoldDB" id="A0A0B5DYA0"/>
<dbReference type="InterPro" id="IPR015330">
    <property type="entry name" value="DNA_primase/pol_bifunc_N"/>
</dbReference>
<dbReference type="Pfam" id="PF09250">
    <property type="entry name" value="Prim-Pol"/>
    <property type="match status" value="1"/>
</dbReference>
<dbReference type="OrthoDB" id="123525at2"/>
<keyword evidence="3" id="KW-1185">Reference proteome</keyword>
<protein>
    <recommendedName>
        <fullName evidence="1">DNA primase/polymerase bifunctional N-terminal domain-containing protein</fullName>
    </recommendedName>
</protein>
<dbReference type="Proteomes" id="UP000031521">
    <property type="component" value="Chromosome"/>
</dbReference>
<dbReference type="SMART" id="SM00943">
    <property type="entry name" value="Prim-Pol"/>
    <property type="match status" value="1"/>
</dbReference>
<proteinExistence type="predicted"/>
<name>A0A0B5DYA0_9RHOB</name>
<dbReference type="KEGG" id="cid:P73_1430"/>